<evidence type="ECO:0000313" key="2">
    <source>
        <dbReference type="EMBL" id="OIP96972.1"/>
    </source>
</evidence>
<organism evidence="2 3">
    <name type="scientific">Candidatus Wirthbacteria bacterium CG2_30_54_11</name>
    <dbReference type="NCBI Taxonomy" id="1817892"/>
    <lineage>
        <taxon>Bacteria</taxon>
        <taxon>Candidatus Wirthbacteria</taxon>
    </lineage>
</organism>
<dbReference type="STRING" id="1817892.AUK40_04235"/>
<evidence type="ECO:0000313" key="3">
    <source>
        <dbReference type="Proteomes" id="UP000183245"/>
    </source>
</evidence>
<reference evidence="2 3" key="1">
    <citation type="journal article" date="2016" name="Environ. Microbiol.">
        <title>Genomic resolution of a cold subsurface aquifer community provides metabolic insights for novel microbes adapted to high CO concentrations.</title>
        <authorList>
            <person name="Probst A.J."/>
            <person name="Castelle C.J."/>
            <person name="Singh A."/>
            <person name="Brown C.T."/>
            <person name="Anantharaman K."/>
            <person name="Sharon I."/>
            <person name="Hug L.A."/>
            <person name="Burstein D."/>
            <person name="Emerson J.B."/>
            <person name="Thomas B.C."/>
            <person name="Banfield J.F."/>
        </authorList>
    </citation>
    <scope>NUCLEOTIDE SEQUENCE [LARGE SCALE GENOMIC DNA]</scope>
    <source>
        <strain evidence="2">CG2_30_54_11</strain>
    </source>
</reference>
<feature type="transmembrane region" description="Helical" evidence="1">
    <location>
        <begin position="12"/>
        <end position="39"/>
    </location>
</feature>
<feature type="transmembrane region" description="Helical" evidence="1">
    <location>
        <begin position="45"/>
        <end position="65"/>
    </location>
</feature>
<feature type="transmembrane region" description="Helical" evidence="1">
    <location>
        <begin position="226"/>
        <end position="245"/>
    </location>
</feature>
<sequence>MPTATKKGNSYALIIILLVIIFGYSHWYRFCFNLFFIGYNWLGDMRLATVFFAVFLRLVLLPFRFGNRHFEHKIKEAEAREATLSQVSDPVIRKARQRELLQRFKPAINFMWFDFCFFAMNAYVIHKLFVTHFTPDIVLPRLYHFVQIPDFPLITTSFIPLVGRVIDLTKRSQILDVYASCGAAITGLFEIVLHKKYTKRDLLLYLVLYPGVAFNMNWFVRGGFTWTLICFEVLTVVMIILEKVWEVVSSRLKASRAESGSLKGYL</sequence>
<feature type="transmembrane region" description="Helical" evidence="1">
    <location>
        <begin position="202"/>
        <end position="220"/>
    </location>
</feature>
<comment type="caution">
    <text evidence="2">The sequence shown here is derived from an EMBL/GenBank/DDBJ whole genome shotgun (WGS) entry which is preliminary data.</text>
</comment>
<dbReference type="EMBL" id="MNZT01000073">
    <property type="protein sequence ID" value="OIP96972.1"/>
    <property type="molecule type" value="Genomic_DNA"/>
</dbReference>
<keyword evidence="1" id="KW-1133">Transmembrane helix</keyword>
<gene>
    <name evidence="2" type="ORF">AUK40_04235</name>
</gene>
<dbReference type="Proteomes" id="UP000183245">
    <property type="component" value="Unassembled WGS sequence"/>
</dbReference>
<proteinExistence type="predicted"/>
<feature type="transmembrane region" description="Helical" evidence="1">
    <location>
        <begin position="106"/>
        <end position="125"/>
    </location>
</feature>
<keyword evidence="1" id="KW-0472">Membrane</keyword>
<evidence type="ECO:0000256" key="1">
    <source>
        <dbReference type="SAM" id="Phobius"/>
    </source>
</evidence>
<protein>
    <submittedName>
        <fullName evidence="2">Uncharacterized protein</fullName>
    </submittedName>
</protein>
<keyword evidence="1" id="KW-0812">Transmembrane</keyword>
<name>A0A1J5IIS8_9BACT</name>
<accession>A0A1J5IIS8</accession>
<dbReference type="AlphaFoldDB" id="A0A1J5IIS8"/>